<keyword evidence="6 9" id="KW-0350">Heme biosynthesis</keyword>
<comment type="subcellular location">
    <subcellularLocation>
        <location evidence="9">Cell membrane</location>
        <topology evidence="9">Multi-pass membrane protein</topology>
    </subcellularLocation>
    <subcellularLocation>
        <location evidence="1">Membrane</location>
        <topology evidence="1">Multi-pass membrane protein</topology>
    </subcellularLocation>
</comment>
<dbReference type="RefSeq" id="WP_191155106.1">
    <property type="nucleotide sequence ID" value="NZ_JACWUN010000007.1"/>
</dbReference>
<comment type="pathway">
    <text evidence="9">Porphyrin-containing compound metabolism; heme O biosynthesis; heme O from protoheme: step 1/1.</text>
</comment>
<dbReference type="CDD" id="cd13957">
    <property type="entry name" value="PT_UbiA_Cox10"/>
    <property type="match status" value="1"/>
</dbReference>
<comment type="function">
    <text evidence="9">Converts heme B (protoheme IX) to heme O by substitution of the vinyl group on carbon 2 of heme B porphyrin ring with a hydroxyethyl farnesyl side group.</text>
</comment>
<name>A0A8J6UGW8_9BACT</name>
<dbReference type="EC" id="2.5.1.141" evidence="9"/>
<organism evidence="10 11">
    <name type="scientific">Pelovirga terrestris</name>
    <dbReference type="NCBI Taxonomy" id="2771352"/>
    <lineage>
        <taxon>Bacteria</taxon>
        <taxon>Pseudomonadati</taxon>
        <taxon>Thermodesulfobacteriota</taxon>
        <taxon>Desulfuromonadia</taxon>
        <taxon>Geobacterales</taxon>
        <taxon>Geobacteraceae</taxon>
        <taxon>Pelovirga</taxon>
    </lineage>
</organism>
<feature type="transmembrane region" description="Helical" evidence="9">
    <location>
        <begin position="221"/>
        <end position="239"/>
    </location>
</feature>
<feature type="transmembrane region" description="Helical" evidence="9">
    <location>
        <begin position="94"/>
        <end position="117"/>
    </location>
</feature>
<proteinExistence type="inferred from homology"/>
<evidence type="ECO:0000256" key="8">
    <source>
        <dbReference type="ARBA" id="ARBA00047690"/>
    </source>
</evidence>
<dbReference type="AlphaFoldDB" id="A0A8J6UGW8"/>
<keyword evidence="3 9" id="KW-0808">Transferase</keyword>
<dbReference type="UniPathway" id="UPA00834">
    <property type="reaction ID" value="UER00712"/>
</dbReference>
<comment type="catalytic activity">
    <reaction evidence="8 9">
        <text>heme b + (2E,6E)-farnesyl diphosphate + H2O = Fe(II)-heme o + diphosphate</text>
        <dbReference type="Rhea" id="RHEA:28070"/>
        <dbReference type="ChEBI" id="CHEBI:15377"/>
        <dbReference type="ChEBI" id="CHEBI:33019"/>
        <dbReference type="ChEBI" id="CHEBI:60344"/>
        <dbReference type="ChEBI" id="CHEBI:60530"/>
        <dbReference type="ChEBI" id="CHEBI:175763"/>
        <dbReference type="EC" id="2.5.1.141"/>
    </reaction>
</comment>
<feature type="transmembrane region" description="Helical" evidence="9">
    <location>
        <begin position="53"/>
        <end position="73"/>
    </location>
</feature>
<dbReference type="InterPro" id="IPR044878">
    <property type="entry name" value="UbiA_sf"/>
</dbReference>
<keyword evidence="5 9" id="KW-1133">Transmembrane helix</keyword>
<sequence>MSLSLPHDSRTTSTRRLLTNLQALRRMVRLELSAMVALSALTGYLFAGGVWSWQILLVLGGTLLLAWGSSALNQWQEADLDQRMLRTCMRPLPAAQFSETFVLLAALVQIIIGLTLLAQIPDYLPLLIGALAVIWYNAIYTPLKRRTAFAALPGAVCGALPPLIGWTAAGGALLTQPAIILAGTLFVWQIPHTWLLLCRYRDDLRRSGLPDLFHTIPTQRLLQINNCWIAALFLCYLLFPLFGFIAHLFATAILLAGLLMLLAGLINTRSGSTEEIALRRFHLVNLSMALLFTVLIVDRILN</sequence>
<keyword evidence="7 9" id="KW-0472">Membrane</keyword>
<reference evidence="10" key="1">
    <citation type="submission" date="2020-09" db="EMBL/GenBank/DDBJ databases">
        <title>Pelobacter alkaliphilus sp. nov., a novel anaerobic arsenate-reducing bacterium from terrestrial mud volcano.</title>
        <authorList>
            <person name="Khomyakova M.A."/>
            <person name="Merkel A.Y."/>
            <person name="Slobodkin A.I."/>
        </authorList>
    </citation>
    <scope>NUCLEOTIDE SEQUENCE</scope>
    <source>
        <strain evidence="10">M08fum</strain>
    </source>
</reference>
<comment type="similarity">
    <text evidence="9">Belongs to the UbiA prenyltransferase family. Protoheme IX farnesyltransferase subfamily.</text>
</comment>
<dbReference type="PANTHER" id="PTHR43448:SF2">
    <property type="entry name" value="PROTOHEME IX FARNESYLTRANSFERASE, MITOCHONDRIAL"/>
    <property type="match status" value="1"/>
</dbReference>
<dbReference type="EMBL" id="JACWUN010000007">
    <property type="protein sequence ID" value="MBD1400513.1"/>
    <property type="molecule type" value="Genomic_DNA"/>
</dbReference>
<comment type="caution">
    <text evidence="10">The sequence shown here is derived from an EMBL/GenBank/DDBJ whole genome shotgun (WGS) entry which is preliminary data.</text>
</comment>
<evidence type="ECO:0000256" key="9">
    <source>
        <dbReference type="HAMAP-Rule" id="MF_00154"/>
    </source>
</evidence>
<evidence type="ECO:0000256" key="5">
    <source>
        <dbReference type="ARBA" id="ARBA00022989"/>
    </source>
</evidence>
<comment type="miscellaneous">
    <text evidence="9">Carbon 2 of the heme B porphyrin ring is defined according to the Fischer nomenclature.</text>
</comment>
<dbReference type="PANTHER" id="PTHR43448">
    <property type="entry name" value="PROTOHEME IX FARNESYLTRANSFERASE, MITOCHONDRIAL"/>
    <property type="match status" value="1"/>
</dbReference>
<gene>
    <name evidence="9" type="primary">ctaB</name>
    <name evidence="10" type="ORF">ICT70_07500</name>
</gene>
<dbReference type="HAMAP" id="MF_00154">
    <property type="entry name" value="CyoE_CtaB"/>
    <property type="match status" value="1"/>
</dbReference>
<dbReference type="Pfam" id="PF01040">
    <property type="entry name" value="UbiA"/>
    <property type="match status" value="1"/>
</dbReference>
<feature type="transmembrane region" description="Helical" evidence="9">
    <location>
        <begin position="147"/>
        <end position="166"/>
    </location>
</feature>
<accession>A0A8J6UGW8</accession>
<dbReference type="GO" id="GO:0048034">
    <property type="term" value="P:heme O biosynthetic process"/>
    <property type="evidence" value="ECO:0007669"/>
    <property type="project" value="UniProtKB-UniRule"/>
</dbReference>
<keyword evidence="11" id="KW-1185">Reference proteome</keyword>
<evidence type="ECO:0000313" key="11">
    <source>
        <dbReference type="Proteomes" id="UP000632828"/>
    </source>
</evidence>
<evidence type="ECO:0000256" key="2">
    <source>
        <dbReference type="ARBA" id="ARBA00022475"/>
    </source>
</evidence>
<feature type="transmembrane region" description="Helical" evidence="9">
    <location>
        <begin position="178"/>
        <end position="200"/>
    </location>
</feature>
<keyword evidence="2 9" id="KW-1003">Cell membrane</keyword>
<dbReference type="GO" id="GO:0008495">
    <property type="term" value="F:protoheme IX farnesyltransferase activity"/>
    <property type="evidence" value="ECO:0007669"/>
    <property type="project" value="UniProtKB-UniRule"/>
</dbReference>
<dbReference type="InterPro" id="IPR006369">
    <property type="entry name" value="Protohaem_IX_farnesylTrfase"/>
</dbReference>
<feature type="transmembrane region" description="Helical" evidence="9">
    <location>
        <begin position="245"/>
        <end position="266"/>
    </location>
</feature>
<feature type="transmembrane region" description="Helical" evidence="9">
    <location>
        <begin position="278"/>
        <end position="297"/>
    </location>
</feature>
<dbReference type="InterPro" id="IPR000537">
    <property type="entry name" value="UbiA_prenyltransferase"/>
</dbReference>
<protein>
    <recommendedName>
        <fullName evidence="9">Protoheme IX farnesyltransferase</fullName>
        <ecNumber evidence="9">2.5.1.141</ecNumber>
    </recommendedName>
    <alternativeName>
        <fullName evidence="9">Heme B farnesyltransferase</fullName>
    </alternativeName>
    <alternativeName>
        <fullName evidence="9">Heme O synthase</fullName>
    </alternativeName>
</protein>
<keyword evidence="4 9" id="KW-0812">Transmembrane</keyword>
<dbReference type="GO" id="GO:0005886">
    <property type="term" value="C:plasma membrane"/>
    <property type="evidence" value="ECO:0007669"/>
    <property type="project" value="UniProtKB-SubCell"/>
</dbReference>
<evidence type="ECO:0000256" key="1">
    <source>
        <dbReference type="ARBA" id="ARBA00004141"/>
    </source>
</evidence>
<dbReference type="Gene3D" id="1.10.357.140">
    <property type="entry name" value="UbiA prenyltransferase"/>
    <property type="match status" value="1"/>
</dbReference>
<dbReference type="Proteomes" id="UP000632828">
    <property type="component" value="Unassembled WGS sequence"/>
</dbReference>
<feature type="transmembrane region" description="Helical" evidence="9">
    <location>
        <begin position="123"/>
        <end position="140"/>
    </location>
</feature>
<evidence type="ECO:0000256" key="4">
    <source>
        <dbReference type="ARBA" id="ARBA00022692"/>
    </source>
</evidence>
<evidence type="ECO:0000256" key="6">
    <source>
        <dbReference type="ARBA" id="ARBA00023133"/>
    </source>
</evidence>
<evidence type="ECO:0000256" key="3">
    <source>
        <dbReference type="ARBA" id="ARBA00022679"/>
    </source>
</evidence>
<evidence type="ECO:0000313" key="10">
    <source>
        <dbReference type="EMBL" id="MBD1400513.1"/>
    </source>
</evidence>
<evidence type="ECO:0000256" key="7">
    <source>
        <dbReference type="ARBA" id="ARBA00023136"/>
    </source>
</evidence>